<dbReference type="EMBL" id="JAJFAT010000014">
    <property type="protein sequence ID" value="MCC3145645.1"/>
    <property type="molecule type" value="Genomic_DNA"/>
</dbReference>
<evidence type="ECO:0000313" key="3">
    <source>
        <dbReference type="Proteomes" id="UP001199296"/>
    </source>
</evidence>
<comment type="caution">
    <text evidence="2">The sequence shown here is derived from an EMBL/GenBank/DDBJ whole genome shotgun (WGS) entry which is preliminary data.</text>
</comment>
<sequence>MLSGNAKINKKEIENKISNYFTKLNDISAVYIFGSFNTERFNQNSDLDLAVIYSEGLNKFKRFDLRLALMAELEKLIELEVDIVDFENVDLKFKHQILDGKLIYCSDQSRRVELEKKAILNYIDMRKFYKINDQNLGKGF</sequence>
<organism evidence="2 3">
    <name type="scientific">Halanaerobium polyolivorans</name>
    <dbReference type="NCBI Taxonomy" id="2886943"/>
    <lineage>
        <taxon>Bacteria</taxon>
        <taxon>Bacillati</taxon>
        <taxon>Bacillota</taxon>
        <taxon>Clostridia</taxon>
        <taxon>Halanaerobiales</taxon>
        <taxon>Halanaerobiaceae</taxon>
        <taxon>Halanaerobium</taxon>
    </lineage>
</organism>
<dbReference type="InterPro" id="IPR043519">
    <property type="entry name" value="NT_sf"/>
</dbReference>
<accession>A0AAW4X1G6</accession>
<dbReference type="Pfam" id="PF18765">
    <property type="entry name" value="Polbeta"/>
    <property type="match status" value="1"/>
</dbReference>
<dbReference type="NCBIfam" id="NF047752">
    <property type="entry name" value="MntA_antitoxin"/>
    <property type="match status" value="1"/>
</dbReference>
<reference evidence="2 3" key="1">
    <citation type="submission" date="2021-10" db="EMBL/GenBank/DDBJ databases">
        <authorList>
            <person name="Grouzdev D.S."/>
            <person name="Pantiukh K.S."/>
            <person name="Krutkina M.S."/>
        </authorList>
    </citation>
    <scope>NUCLEOTIDE SEQUENCE [LARGE SCALE GENOMIC DNA]</scope>
    <source>
        <strain evidence="2 3">Z-7514</strain>
    </source>
</reference>
<dbReference type="PANTHER" id="PTHR43852">
    <property type="entry name" value="NUCLEOTIDYLTRANSFERASE"/>
    <property type="match status" value="1"/>
</dbReference>
<dbReference type="RefSeq" id="WP_229346346.1">
    <property type="nucleotide sequence ID" value="NZ_JAJFAT010000014.1"/>
</dbReference>
<dbReference type="SUPFAM" id="SSF81301">
    <property type="entry name" value="Nucleotidyltransferase"/>
    <property type="match status" value="1"/>
</dbReference>
<protein>
    <submittedName>
        <fullName evidence="2">Nucleotidyltransferase domain-containing protein</fullName>
    </submittedName>
</protein>
<evidence type="ECO:0000313" key="2">
    <source>
        <dbReference type="EMBL" id="MCC3145645.1"/>
    </source>
</evidence>
<evidence type="ECO:0000259" key="1">
    <source>
        <dbReference type="Pfam" id="PF18765"/>
    </source>
</evidence>
<dbReference type="AlphaFoldDB" id="A0AAW4X1G6"/>
<dbReference type="CDD" id="cd05403">
    <property type="entry name" value="NT_KNTase_like"/>
    <property type="match status" value="1"/>
</dbReference>
<dbReference type="InterPro" id="IPR052930">
    <property type="entry name" value="TA_antitoxin_MntA"/>
</dbReference>
<keyword evidence="3" id="KW-1185">Reference proteome</keyword>
<dbReference type="InterPro" id="IPR041633">
    <property type="entry name" value="Polbeta"/>
</dbReference>
<dbReference type="Proteomes" id="UP001199296">
    <property type="component" value="Unassembled WGS sequence"/>
</dbReference>
<dbReference type="Gene3D" id="3.30.460.10">
    <property type="entry name" value="Beta Polymerase, domain 2"/>
    <property type="match status" value="1"/>
</dbReference>
<proteinExistence type="predicted"/>
<feature type="domain" description="Polymerase beta nucleotidyltransferase" evidence="1">
    <location>
        <begin position="15"/>
        <end position="108"/>
    </location>
</feature>
<dbReference type="PANTHER" id="PTHR43852:SF3">
    <property type="entry name" value="NUCLEOTIDYLTRANSFERASE"/>
    <property type="match status" value="1"/>
</dbReference>
<gene>
    <name evidence="2" type="ORF">LJ207_09945</name>
</gene>
<name>A0AAW4X1G6_9FIRM</name>